<dbReference type="HOGENOM" id="CLU_038592_0_0_1"/>
<sequence length="518" mass="58266">MDPVAIENISNSLPSQQQIALAIAIIRCKPTGVPLREHILQLRSQIRLGRDPRERANPVCYVDQVAYWKERCKEAEDECDRLRNVNIKLEKSNQLLSNQLSTNSDHEANPNIQSPSPTKNLKRPRQSQKQAQHTVSAAQEIFDQDLDFLEALGNDGNMLMRSLFNIHSLCRASDPDAHTLCSNLTTSASTMGKVILFVAQNYESLARQGHKISGGSISLEKDKSDFANALSVCARTFMSTLVGLDKLTKLNSDKRLAGLVICELADMFKVGLRAIEISARLTAQSFLSQPPAQKKIKTKTYVNIGRESTPARAVAHLLISFLGLLEKNDDVHQRIFEGFIFVLFERVGRRLYYSTFGQHRSSYIETNILPIPRAKDAAEASKRESDALAMRLEAKALILILERAMGLAPNHMNLQSLRVQQSPNRAARTMNIKNIATTSRARLSPLAKDRLQRTLVTCMYGHSTDDDFLDVLTKPMPQMRLGSLQNVAKVEDEDVETWYKEEVWRLVGWDILARESGW</sequence>
<dbReference type="OrthoDB" id="202825at2759"/>
<evidence type="ECO:0000256" key="1">
    <source>
        <dbReference type="SAM" id="Coils"/>
    </source>
</evidence>
<keyword evidence="4" id="KW-1185">Reference proteome</keyword>
<dbReference type="Proteomes" id="UP000016936">
    <property type="component" value="Unassembled WGS sequence"/>
</dbReference>
<protein>
    <submittedName>
        <fullName evidence="3">Uncharacterized protein</fullName>
    </submittedName>
</protein>
<feature type="coiled-coil region" evidence="1">
    <location>
        <begin position="65"/>
        <end position="99"/>
    </location>
</feature>
<dbReference type="OMA" id="QSVPDWF"/>
<proteinExistence type="predicted"/>
<reference evidence="4" key="2">
    <citation type="journal article" date="2013" name="PLoS Genet.">
        <title>Comparative genome structure, secondary metabolite, and effector coding capacity across Cochliobolus pathogens.</title>
        <authorList>
            <person name="Condon B.J."/>
            <person name="Leng Y."/>
            <person name="Wu D."/>
            <person name="Bushley K.E."/>
            <person name="Ohm R.A."/>
            <person name="Otillar R."/>
            <person name="Martin J."/>
            <person name="Schackwitz W."/>
            <person name="Grimwood J."/>
            <person name="MohdZainudin N."/>
            <person name="Xue C."/>
            <person name="Wang R."/>
            <person name="Manning V.A."/>
            <person name="Dhillon B."/>
            <person name="Tu Z.J."/>
            <person name="Steffenson B.J."/>
            <person name="Salamov A."/>
            <person name="Sun H."/>
            <person name="Lowry S."/>
            <person name="LaButti K."/>
            <person name="Han J."/>
            <person name="Copeland A."/>
            <person name="Lindquist E."/>
            <person name="Barry K."/>
            <person name="Schmutz J."/>
            <person name="Baker S.E."/>
            <person name="Ciuffetti L.M."/>
            <person name="Grigoriev I.V."/>
            <person name="Zhong S."/>
            <person name="Turgeon B.G."/>
        </authorList>
    </citation>
    <scope>NUCLEOTIDE SEQUENCE [LARGE SCALE GENOMIC DNA]</scope>
    <source>
        <strain evidence="4">C5 / ATCC 48332 / race O</strain>
    </source>
</reference>
<gene>
    <name evidence="3" type="ORF">COCHEDRAFT_1226116</name>
</gene>
<evidence type="ECO:0000313" key="3">
    <source>
        <dbReference type="EMBL" id="EMD90726.1"/>
    </source>
</evidence>
<accession>M2UAI6</accession>
<feature type="region of interest" description="Disordered" evidence="2">
    <location>
        <begin position="101"/>
        <end position="133"/>
    </location>
</feature>
<name>M2UAI6_COCH5</name>
<keyword evidence="1" id="KW-0175">Coiled coil</keyword>
<reference evidence="3 4" key="1">
    <citation type="journal article" date="2012" name="PLoS Pathog.">
        <title>Diverse lifestyles and strategies of plant pathogenesis encoded in the genomes of eighteen Dothideomycetes fungi.</title>
        <authorList>
            <person name="Ohm R.A."/>
            <person name="Feau N."/>
            <person name="Henrissat B."/>
            <person name="Schoch C.L."/>
            <person name="Horwitz B.A."/>
            <person name="Barry K.W."/>
            <person name="Condon B.J."/>
            <person name="Copeland A.C."/>
            <person name="Dhillon B."/>
            <person name="Glaser F."/>
            <person name="Hesse C.N."/>
            <person name="Kosti I."/>
            <person name="LaButti K."/>
            <person name="Lindquist E.A."/>
            <person name="Lucas S."/>
            <person name="Salamov A.A."/>
            <person name="Bradshaw R.E."/>
            <person name="Ciuffetti L."/>
            <person name="Hamelin R.C."/>
            <person name="Kema G.H.J."/>
            <person name="Lawrence C."/>
            <person name="Scott J.A."/>
            <person name="Spatafora J.W."/>
            <person name="Turgeon B.G."/>
            <person name="de Wit P.J.G.M."/>
            <person name="Zhong S."/>
            <person name="Goodwin S.B."/>
            <person name="Grigoriev I.V."/>
        </authorList>
    </citation>
    <scope>NUCLEOTIDE SEQUENCE [LARGE SCALE GENOMIC DNA]</scope>
    <source>
        <strain evidence="4">C5 / ATCC 48332 / race O</strain>
    </source>
</reference>
<organism evidence="3 4">
    <name type="scientific">Cochliobolus heterostrophus (strain C5 / ATCC 48332 / race O)</name>
    <name type="common">Southern corn leaf blight fungus</name>
    <name type="synonym">Bipolaris maydis</name>
    <dbReference type="NCBI Taxonomy" id="701091"/>
    <lineage>
        <taxon>Eukaryota</taxon>
        <taxon>Fungi</taxon>
        <taxon>Dikarya</taxon>
        <taxon>Ascomycota</taxon>
        <taxon>Pezizomycotina</taxon>
        <taxon>Dothideomycetes</taxon>
        <taxon>Pleosporomycetidae</taxon>
        <taxon>Pleosporales</taxon>
        <taxon>Pleosporineae</taxon>
        <taxon>Pleosporaceae</taxon>
        <taxon>Bipolaris</taxon>
    </lineage>
</organism>
<dbReference type="AlphaFoldDB" id="M2UAI6"/>
<dbReference type="EMBL" id="KB445578">
    <property type="protein sequence ID" value="EMD90726.1"/>
    <property type="molecule type" value="Genomic_DNA"/>
</dbReference>
<evidence type="ECO:0000256" key="2">
    <source>
        <dbReference type="SAM" id="MobiDB-lite"/>
    </source>
</evidence>
<feature type="compositionally biased region" description="Polar residues" evidence="2">
    <location>
        <begin position="110"/>
        <end position="119"/>
    </location>
</feature>
<dbReference type="eggNOG" id="ENOG502SPJ4">
    <property type="taxonomic scope" value="Eukaryota"/>
</dbReference>
<evidence type="ECO:0000313" key="4">
    <source>
        <dbReference type="Proteomes" id="UP000016936"/>
    </source>
</evidence>